<dbReference type="CDD" id="cd02440">
    <property type="entry name" value="AdoMet_MTases"/>
    <property type="match status" value="1"/>
</dbReference>
<dbReference type="GO" id="GO:0032259">
    <property type="term" value="P:methylation"/>
    <property type="evidence" value="ECO:0007669"/>
    <property type="project" value="UniProtKB-KW"/>
</dbReference>
<accession>A0A430KQP3</accession>
<dbReference type="AlphaFoldDB" id="A0A430KQP3"/>
<dbReference type="SUPFAM" id="SSF53335">
    <property type="entry name" value="S-adenosyl-L-methionine-dependent methyltransferases"/>
    <property type="match status" value="1"/>
</dbReference>
<dbReference type="EMBL" id="RQXW01000008">
    <property type="protein sequence ID" value="RTE65802.1"/>
    <property type="molecule type" value="Genomic_DNA"/>
</dbReference>
<keyword evidence="2" id="KW-1185">Reference proteome</keyword>
<organism evidence="1 2">
    <name type="scientific">Amphritea opalescens</name>
    <dbReference type="NCBI Taxonomy" id="2490544"/>
    <lineage>
        <taxon>Bacteria</taxon>
        <taxon>Pseudomonadati</taxon>
        <taxon>Pseudomonadota</taxon>
        <taxon>Gammaproteobacteria</taxon>
        <taxon>Oceanospirillales</taxon>
        <taxon>Oceanospirillaceae</taxon>
        <taxon>Amphritea</taxon>
    </lineage>
</organism>
<evidence type="ECO:0000313" key="1">
    <source>
        <dbReference type="EMBL" id="RTE65802.1"/>
    </source>
</evidence>
<keyword evidence="1" id="KW-0808">Transferase</keyword>
<name>A0A430KQP3_9GAMM</name>
<dbReference type="InterPro" id="IPR029063">
    <property type="entry name" value="SAM-dependent_MTases_sf"/>
</dbReference>
<sequence>MMTVRFCQLHQLIIKSADLAGDCTPMSRADLWNKRYLDRNRAIPSLPDALQRSLAALPAGRTLDLACGDGAASLYLAENGHRVVAVDFAIEGLQRLQGFAAQRQLTIETQEIDLSAEQSLAALSGEFDNIVLLRYRPESSLLQQLSARMKPAARLLIQTFNLEQHRQTGFPERFCLQPDELSQALPELTLEAYDNGQLEGSVFDRYLFVMP</sequence>
<comment type="caution">
    <text evidence="1">The sequence shown here is derived from an EMBL/GenBank/DDBJ whole genome shotgun (WGS) entry which is preliminary data.</text>
</comment>
<evidence type="ECO:0000313" key="2">
    <source>
        <dbReference type="Proteomes" id="UP000283087"/>
    </source>
</evidence>
<dbReference type="Proteomes" id="UP000283087">
    <property type="component" value="Unassembled WGS sequence"/>
</dbReference>
<keyword evidence="1" id="KW-0489">Methyltransferase</keyword>
<gene>
    <name evidence="1" type="ORF">EH243_11095</name>
</gene>
<dbReference type="OrthoDB" id="9804312at2"/>
<dbReference type="Gene3D" id="3.40.50.150">
    <property type="entry name" value="Vaccinia Virus protein VP39"/>
    <property type="match status" value="1"/>
</dbReference>
<proteinExistence type="predicted"/>
<dbReference type="Pfam" id="PF13489">
    <property type="entry name" value="Methyltransf_23"/>
    <property type="match status" value="1"/>
</dbReference>
<protein>
    <submittedName>
        <fullName evidence="1">Methyltransferase domain-containing protein</fullName>
    </submittedName>
</protein>
<reference evidence="1 2" key="1">
    <citation type="submission" date="2018-11" db="EMBL/GenBank/DDBJ databases">
        <title>The draft genome sequence of Amphritea opalescens ANRC-JH13T.</title>
        <authorList>
            <person name="Fang Z."/>
            <person name="Zhang Y."/>
            <person name="Han X."/>
        </authorList>
    </citation>
    <scope>NUCLEOTIDE SEQUENCE [LARGE SCALE GENOMIC DNA]</scope>
    <source>
        <strain evidence="1 2">ANRC-JH13</strain>
    </source>
</reference>
<dbReference type="GO" id="GO:0008168">
    <property type="term" value="F:methyltransferase activity"/>
    <property type="evidence" value="ECO:0007669"/>
    <property type="project" value="UniProtKB-KW"/>
</dbReference>